<evidence type="ECO:0000313" key="7">
    <source>
        <dbReference type="EMBL" id="OMJ86676.1"/>
    </source>
</evidence>
<name>A0A1R2CCG1_9CILI</name>
<evidence type="ECO:0000256" key="5">
    <source>
        <dbReference type="SAM" id="Phobius"/>
    </source>
</evidence>
<evidence type="ECO:0000259" key="6">
    <source>
        <dbReference type="Pfam" id="PF01094"/>
    </source>
</evidence>
<dbReference type="GO" id="GO:0016020">
    <property type="term" value="C:membrane"/>
    <property type="evidence" value="ECO:0007669"/>
    <property type="project" value="UniProtKB-SubCell"/>
</dbReference>
<comment type="subcellular location">
    <subcellularLocation>
        <location evidence="1">Membrane</location>
    </subcellularLocation>
</comment>
<feature type="transmembrane region" description="Helical" evidence="5">
    <location>
        <begin position="977"/>
        <end position="998"/>
    </location>
</feature>
<dbReference type="Pfam" id="PF01094">
    <property type="entry name" value="ANF_receptor"/>
    <property type="match status" value="1"/>
</dbReference>
<feature type="transmembrane region" description="Helical" evidence="5">
    <location>
        <begin position="1059"/>
        <end position="1081"/>
    </location>
</feature>
<keyword evidence="8" id="KW-1185">Reference proteome</keyword>
<feature type="transmembrane region" description="Helical" evidence="5">
    <location>
        <begin position="755"/>
        <end position="774"/>
    </location>
</feature>
<organism evidence="7 8">
    <name type="scientific">Stentor coeruleus</name>
    <dbReference type="NCBI Taxonomy" id="5963"/>
    <lineage>
        <taxon>Eukaryota</taxon>
        <taxon>Sar</taxon>
        <taxon>Alveolata</taxon>
        <taxon>Ciliophora</taxon>
        <taxon>Postciliodesmatophora</taxon>
        <taxon>Heterotrichea</taxon>
        <taxon>Heterotrichida</taxon>
        <taxon>Stentoridae</taxon>
        <taxon>Stentor</taxon>
    </lineage>
</organism>
<dbReference type="Gene3D" id="3.40.50.2300">
    <property type="match status" value="2"/>
</dbReference>
<accession>A0A1R2CCG1</accession>
<protein>
    <recommendedName>
        <fullName evidence="6">Receptor ligand binding region domain-containing protein</fullName>
    </recommendedName>
</protein>
<dbReference type="OrthoDB" id="5984008at2759"/>
<feature type="transmembrane region" description="Helical" evidence="5">
    <location>
        <begin position="1034"/>
        <end position="1053"/>
    </location>
</feature>
<dbReference type="Proteomes" id="UP000187209">
    <property type="component" value="Unassembled WGS sequence"/>
</dbReference>
<dbReference type="EMBL" id="MPUH01000198">
    <property type="protein sequence ID" value="OMJ86676.1"/>
    <property type="molecule type" value="Genomic_DNA"/>
</dbReference>
<keyword evidence="4 5" id="KW-0472">Membrane</keyword>
<gene>
    <name evidence="7" type="ORF">SteCoe_11760</name>
</gene>
<proteinExistence type="predicted"/>
<feature type="domain" description="Receptor ligand binding region" evidence="6">
    <location>
        <begin position="420"/>
        <end position="681"/>
    </location>
</feature>
<reference evidence="7 8" key="1">
    <citation type="submission" date="2016-11" db="EMBL/GenBank/DDBJ databases">
        <title>The macronuclear genome of Stentor coeruleus: a giant cell with tiny introns.</title>
        <authorList>
            <person name="Slabodnick M."/>
            <person name="Ruby J.G."/>
            <person name="Reiff S.B."/>
            <person name="Swart E.C."/>
            <person name="Gosai S."/>
            <person name="Prabakaran S."/>
            <person name="Witkowska E."/>
            <person name="Larue G.E."/>
            <person name="Fisher S."/>
            <person name="Freeman R.M."/>
            <person name="Gunawardena J."/>
            <person name="Chu W."/>
            <person name="Stover N.A."/>
            <person name="Gregory B.D."/>
            <person name="Nowacki M."/>
            <person name="Derisi J."/>
            <person name="Roy S.W."/>
            <person name="Marshall W.F."/>
            <person name="Sood P."/>
        </authorList>
    </citation>
    <scope>NUCLEOTIDE SEQUENCE [LARGE SCALE GENOMIC DNA]</scope>
    <source>
        <strain evidence="7">WM001</strain>
    </source>
</reference>
<dbReference type="InterPro" id="IPR001828">
    <property type="entry name" value="ANF_lig-bd_rcpt"/>
</dbReference>
<comment type="caution">
    <text evidence="7">The sequence shown here is derived from an EMBL/GenBank/DDBJ whole genome shotgun (WGS) entry which is preliminary data.</text>
</comment>
<feature type="transmembrane region" description="Helical" evidence="5">
    <location>
        <begin position="892"/>
        <end position="913"/>
    </location>
</feature>
<evidence type="ECO:0000256" key="3">
    <source>
        <dbReference type="ARBA" id="ARBA00022989"/>
    </source>
</evidence>
<evidence type="ECO:0000256" key="1">
    <source>
        <dbReference type="ARBA" id="ARBA00004370"/>
    </source>
</evidence>
<evidence type="ECO:0000313" key="8">
    <source>
        <dbReference type="Proteomes" id="UP000187209"/>
    </source>
</evidence>
<feature type="transmembrane region" description="Helical" evidence="5">
    <location>
        <begin position="847"/>
        <end position="872"/>
    </location>
</feature>
<dbReference type="InterPro" id="IPR028082">
    <property type="entry name" value="Peripla_BP_I"/>
</dbReference>
<dbReference type="AlphaFoldDB" id="A0A1R2CCG1"/>
<sequence>MFLLAFILPFALSLKDFKILIVSSNKTSPLLSEAISDLGTLEKIDFHQESNILASSNVDNFSIIFDITKDKSYISTLDSYSLYKNTPYISLSIPTKTSWYEGRYALQSSLIDQLQKIIMLLEVLGWNEFGILHSSKQQDIELCNLIKNQDKKKIISIITYQEEISFKNADNIIKTMVKAKGLSKLLIIDSGFSVAIIQNAIISRNLIKEENYFIFVTEDIKKIVIEGALIISTQGQENSNCFEDYIKGIFENIIEKTIGNSQESSFSDVFEIIKRIYPENIIKEYSLVNVWDGKWIEVGKWGEKFEKLNEIVYPGGISYVAQGHKVMSIRFSIANGTEELTTDEVFNNAAIQYIGAVYAVYRSNILNEIPNFSIELFPTNCGNMYFDINLSKECFRPILDKLGVVYLTSCWGPGALGNALALKAHNHYIPQISPTAQYEELGNQLIFPEFLKLTVSIIENISTALYLIKSFNWNSAIVFISDNPIHYILYSYLIAYLEEIKFGVVNSVDKRIFPGNYTRDDFEKYRSFFEEAKNSRCRIFIIHAKCFSHILEGLYDVGIRRGDAIIISGDITVIDTINENIEKQYYVKREEFIRESFVYSYKEWNGEYGQQIFNEISKKYQVLPKMCMTFDAVTVAKESIKYLIDTGNDYEDLKLVSNTMRNSRTNGCLGSIFFDRNSNSIESAAFKFQKIIKNKTLDKWVYQDWIAVDKYSQNTIIVLADIVWPTKDGSSPSTFKPKQTCPFDQSLSKFSSTGLIPLWCLSITILIVMIISSYKAYKKLDSKINPLIQEKTPTISDFIFISNLYFWFFQFLSLSPKNTYFDNIFKDILALLSLNFMNFLDKNSYNFWVSICIAKGFCIFWTVICVLVSNNLHFIFIKYLSCDKILDLSPKLLPYFADLSLIPILTILLQLFICKESIGNNLTDSFLNNDCTKFCYETYHLKMAIGTAITIIFFIISITLYRIMWEKSQISLNLETNSLYLSFLSFIQVSVVVIKINLEIYSEIYAGISVCVCILVLLLIGLKINAFNYNRLNKIWNMLLMISLCHCIISTLFLKINSFLFWTVCECLSIGSVLLIGSFYIKKAPCLLKSEKNVKISKLFLFQFGKVEQKYAFEDSEIRMNSYSIRNSSFRLR</sequence>
<feature type="transmembrane region" description="Helical" evidence="5">
    <location>
        <begin position="943"/>
        <end position="965"/>
    </location>
</feature>
<evidence type="ECO:0000256" key="2">
    <source>
        <dbReference type="ARBA" id="ARBA00022692"/>
    </source>
</evidence>
<feature type="transmembrane region" description="Helical" evidence="5">
    <location>
        <begin position="795"/>
        <end position="813"/>
    </location>
</feature>
<dbReference type="SUPFAM" id="SSF53822">
    <property type="entry name" value="Periplasmic binding protein-like I"/>
    <property type="match status" value="2"/>
</dbReference>
<keyword evidence="2 5" id="KW-0812">Transmembrane</keyword>
<feature type="transmembrane region" description="Helical" evidence="5">
    <location>
        <begin position="1004"/>
        <end position="1022"/>
    </location>
</feature>
<evidence type="ECO:0000256" key="4">
    <source>
        <dbReference type="ARBA" id="ARBA00023136"/>
    </source>
</evidence>
<keyword evidence="3 5" id="KW-1133">Transmembrane helix</keyword>